<evidence type="ECO:0000313" key="10">
    <source>
        <dbReference type="Proteomes" id="UP000470771"/>
    </source>
</evidence>
<feature type="transmembrane region" description="Helical" evidence="8">
    <location>
        <begin position="201"/>
        <end position="223"/>
    </location>
</feature>
<evidence type="ECO:0000256" key="4">
    <source>
        <dbReference type="ARBA" id="ARBA00022475"/>
    </source>
</evidence>
<gene>
    <name evidence="9" type="ORF">GQN54_14055</name>
</gene>
<evidence type="ECO:0000256" key="2">
    <source>
        <dbReference type="ARBA" id="ARBA00009773"/>
    </source>
</evidence>
<name>A0A6N9NKL8_9FLAO</name>
<feature type="transmembrane region" description="Helical" evidence="8">
    <location>
        <begin position="34"/>
        <end position="52"/>
    </location>
</feature>
<proteinExistence type="inferred from homology"/>
<comment type="similarity">
    <text evidence="2">Belongs to the autoinducer-2 exporter (AI-2E) (TC 2.A.86) family.</text>
</comment>
<dbReference type="Pfam" id="PF01594">
    <property type="entry name" value="AI-2E_transport"/>
    <property type="match status" value="1"/>
</dbReference>
<organism evidence="9 10">
    <name type="scientific">Acidiluteibacter ferrifornacis</name>
    <dbReference type="NCBI Taxonomy" id="2692424"/>
    <lineage>
        <taxon>Bacteria</taxon>
        <taxon>Pseudomonadati</taxon>
        <taxon>Bacteroidota</taxon>
        <taxon>Flavobacteriia</taxon>
        <taxon>Flavobacteriales</taxon>
        <taxon>Cryomorphaceae</taxon>
        <taxon>Acidiluteibacter</taxon>
    </lineage>
</organism>
<feature type="transmembrane region" description="Helical" evidence="8">
    <location>
        <begin position="150"/>
        <end position="167"/>
    </location>
</feature>
<dbReference type="Proteomes" id="UP000470771">
    <property type="component" value="Unassembled WGS sequence"/>
</dbReference>
<comment type="caution">
    <text evidence="9">The sequence shown here is derived from an EMBL/GenBank/DDBJ whole genome shotgun (WGS) entry which is preliminary data.</text>
</comment>
<evidence type="ECO:0000256" key="5">
    <source>
        <dbReference type="ARBA" id="ARBA00022692"/>
    </source>
</evidence>
<evidence type="ECO:0000256" key="6">
    <source>
        <dbReference type="ARBA" id="ARBA00022989"/>
    </source>
</evidence>
<keyword evidence="5 8" id="KW-0812">Transmembrane</keyword>
<dbReference type="EMBL" id="WWNE01000018">
    <property type="protein sequence ID" value="NBG67248.1"/>
    <property type="molecule type" value="Genomic_DNA"/>
</dbReference>
<accession>A0A6N9NKL8</accession>
<evidence type="ECO:0000256" key="7">
    <source>
        <dbReference type="ARBA" id="ARBA00023136"/>
    </source>
</evidence>
<keyword evidence="7 8" id="KW-0472">Membrane</keyword>
<comment type="subcellular location">
    <subcellularLocation>
        <location evidence="1">Cell membrane</location>
        <topology evidence="1">Multi-pass membrane protein</topology>
    </subcellularLocation>
</comment>
<feature type="transmembrane region" description="Helical" evidence="8">
    <location>
        <begin position="229"/>
        <end position="252"/>
    </location>
</feature>
<evidence type="ECO:0000313" key="9">
    <source>
        <dbReference type="EMBL" id="NBG67248.1"/>
    </source>
</evidence>
<keyword evidence="6 8" id="KW-1133">Transmembrane helix</keyword>
<dbReference type="PANTHER" id="PTHR21716:SF53">
    <property type="entry name" value="PERMEASE PERM-RELATED"/>
    <property type="match status" value="1"/>
</dbReference>
<evidence type="ECO:0000256" key="3">
    <source>
        <dbReference type="ARBA" id="ARBA00022448"/>
    </source>
</evidence>
<dbReference type="InterPro" id="IPR002549">
    <property type="entry name" value="AI-2E-like"/>
</dbReference>
<dbReference type="GO" id="GO:0005886">
    <property type="term" value="C:plasma membrane"/>
    <property type="evidence" value="ECO:0007669"/>
    <property type="project" value="UniProtKB-SubCell"/>
</dbReference>
<dbReference type="AlphaFoldDB" id="A0A6N9NKL8"/>
<dbReference type="GO" id="GO:0055085">
    <property type="term" value="P:transmembrane transport"/>
    <property type="evidence" value="ECO:0007669"/>
    <property type="project" value="TreeGrafter"/>
</dbReference>
<dbReference type="PANTHER" id="PTHR21716">
    <property type="entry name" value="TRANSMEMBRANE PROTEIN"/>
    <property type="match status" value="1"/>
</dbReference>
<keyword evidence="10" id="KW-1185">Reference proteome</keyword>
<keyword evidence="4" id="KW-1003">Cell membrane</keyword>
<feature type="transmembrane region" description="Helical" evidence="8">
    <location>
        <begin position="264"/>
        <end position="280"/>
    </location>
</feature>
<feature type="transmembrane region" description="Helical" evidence="8">
    <location>
        <begin position="59"/>
        <end position="81"/>
    </location>
</feature>
<dbReference type="RefSeq" id="WP_160634202.1">
    <property type="nucleotide sequence ID" value="NZ_WWNE01000018.1"/>
</dbReference>
<reference evidence="9 10" key="1">
    <citation type="submission" date="2019-12" db="EMBL/GenBank/DDBJ databases">
        <authorList>
            <person name="Zhao J."/>
        </authorList>
    </citation>
    <scope>NUCLEOTIDE SEQUENCE [LARGE SCALE GENOMIC DNA]</scope>
    <source>
        <strain evidence="9 10">S-15</strain>
    </source>
</reference>
<protein>
    <submittedName>
        <fullName evidence="9">AI-2E family transporter</fullName>
    </submittedName>
</protein>
<evidence type="ECO:0000256" key="1">
    <source>
        <dbReference type="ARBA" id="ARBA00004651"/>
    </source>
</evidence>
<feature type="transmembrane region" description="Helical" evidence="8">
    <location>
        <begin position="300"/>
        <end position="332"/>
    </location>
</feature>
<sequence>MKKNNNRLDRIYKLSVIIPVAILALIYGKSILLPLVFSFFISLALYPLVNFLKKYVKNLALSIGITLLSVLLVFGGGIYLISSQFQSLISELPSLQDQFLGVINNIADYIEQNFHYTSKEQITYLRNGAQNLLKSSGSIFSGAVNTTSSIFTFLTLVPIYVFFILLYQDNFKLFFKRVTPADATENYLKVVTQVREVVQGYIGGMGVVILIIATLNCIGLFALGIEYALFFGIFSAVLTVIPYIGIAIGASLPTLFALVTKDSLAYPIGVMILYAVVQFLEGNFITPKIVGDKVNINPLAAIVALIIGGSIWGIIGMILAIPVTGILQILLYRSERTKSFALLLRAENDIPDQKDENI</sequence>
<feature type="transmembrane region" description="Helical" evidence="8">
    <location>
        <begin position="12"/>
        <end position="28"/>
    </location>
</feature>
<keyword evidence="3" id="KW-0813">Transport</keyword>
<evidence type="ECO:0000256" key="8">
    <source>
        <dbReference type="SAM" id="Phobius"/>
    </source>
</evidence>